<reference evidence="2" key="1">
    <citation type="journal article" date="2022" name="Proc. Natl. Acad. Sci. U.S.A.">
        <title>Life cycle and functional genomics of the unicellular red alga Galdieria for elucidating algal and plant evolution and industrial use.</title>
        <authorList>
            <person name="Hirooka S."/>
            <person name="Itabashi T."/>
            <person name="Ichinose T.M."/>
            <person name="Onuma R."/>
            <person name="Fujiwara T."/>
            <person name="Yamashita S."/>
            <person name="Jong L.W."/>
            <person name="Tomita R."/>
            <person name="Iwane A.H."/>
            <person name="Miyagishima S.Y."/>
        </authorList>
    </citation>
    <scope>NUCLEOTIDE SEQUENCE</scope>
    <source>
        <strain evidence="2">NBRC 102759</strain>
    </source>
</reference>
<keyword evidence="1" id="KW-0472">Membrane</keyword>
<gene>
    <name evidence="2" type="ORF">GpartN1_g2157.t1</name>
</gene>
<keyword evidence="1" id="KW-0812">Transmembrane</keyword>
<dbReference type="AlphaFoldDB" id="A0A9C7PUW3"/>
<dbReference type="InterPro" id="IPR010721">
    <property type="entry name" value="UstE-like"/>
</dbReference>
<evidence type="ECO:0000313" key="3">
    <source>
        <dbReference type="Proteomes" id="UP001061958"/>
    </source>
</evidence>
<reference evidence="2" key="2">
    <citation type="submission" date="2022-01" db="EMBL/GenBank/DDBJ databases">
        <authorList>
            <person name="Hirooka S."/>
            <person name="Miyagishima S.Y."/>
        </authorList>
    </citation>
    <scope>NUCLEOTIDE SEQUENCE</scope>
    <source>
        <strain evidence="2">NBRC 102759</strain>
    </source>
</reference>
<evidence type="ECO:0008006" key="4">
    <source>
        <dbReference type="Google" id="ProtNLM"/>
    </source>
</evidence>
<dbReference type="EMBL" id="BQMJ01000015">
    <property type="protein sequence ID" value="GJQ10366.1"/>
    <property type="molecule type" value="Genomic_DNA"/>
</dbReference>
<sequence length="359" mass="41835">MSLWGYLCTTTTRRLWLWRNRFLWIPSFSVHSAHKLATTRTLGFASIYQEKGCLKARAASPSVACLGHFSTHQSKKRADQLLSWMRMILDFTQSSPICKAAMLTAGYQLLFFLPTAVFRMDKLTDFAGASNFAVLALWSYLGYSSFSTRQRWITSLVVLWSARLALFLGYRILFVLGEDRRLDSFRDNLFKLIGFWTFQGLWAFVVSLPAVLCNMSIQVKSLGRLDYCGCTLFAVGFLFEMVADFQKQYFKQRNPDRWCDWGLWKYSRHPNYFGELLVWYGIYFFAWNGLTTFHRVIALSSPLLITWLLIRVSGIPLLEKSADTKYGSLLEYQLYKKRTSILIPLPPKMVERWNRWVDN</sequence>
<feature type="transmembrane region" description="Helical" evidence="1">
    <location>
        <begin position="126"/>
        <end position="146"/>
    </location>
</feature>
<proteinExistence type="predicted"/>
<feature type="transmembrane region" description="Helical" evidence="1">
    <location>
        <begin position="100"/>
        <end position="119"/>
    </location>
</feature>
<dbReference type="Pfam" id="PF06966">
    <property type="entry name" value="DUF1295"/>
    <property type="match status" value="1"/>
</dbReference>
<dbReference type="OrthoDB" id="67965at2759"/>
<dbReference type="GO" id="GO:0016020">
    <property type="term" value="C:membrane"/>
    <property type="evidence" value="ECO:0007669"/>
    <property type="project" value="TreeGrafter"/>
</dbReference>
<dbReference type="PANTHER" id="PTHR32251">
    <property type="entry name" value="3-OXO-5-ALPHA-STEROID 4-DEHYDROGENASE"/>
    <property type="match status" value="1"/>
</dbReference>
<feature type="transmembrane region" description="Helical" evidence="1">
    <location>
        <begin position="189"/>
        <end position="212"/>
    </location>
</feature>
<dbReference type="PROSITE" id="PS50244">
    <property type="entry name" value="S5A_REDUCTASE"/>
    <property type="match status" value="1"/>
</dbReference>
<accession>A0A9C7PUW3</accession>
<keyword evidence="3" id="KW-1185">Reference proteome</keyword>
<evidence type="ECO:0000313" key="2">
    <source>
        <dbReference type="EMBL" id="GJQ10366.1"/>
    </source>
</evidence>
<feature type="transmembrane region" description="Helical" evidence="1">
    <location>
        <begin position="272"/>
        <end position="290"/>
    </location>
</feature>
<dbReference type="PANTHER" id="PTHR32251:SF15">
    <property type="entry name" value="3-OXO-5-ALPHA-STEROID 4-DEHYDROGENASE (DUF1295)"/>
    <property type="match status" value="1"/>
</dbReference>
<evidence type="ECO:0000256" key="1">
    <source>
        <dbReference type="SAM" id="Phobius"/>
    </source>
</evidence>
<feature type="transmembrane region" description="Helical" evidence="1">
    <location>
        <begin position="152"/>
        <end position="177"/>
    </location>
</feature>
<dbReference type="Gene3D" id="1.20.120.1630">
    <property type="match status" value="1"/>
</dbReference>
<feature type="transmembrane region" description="Helical" evidence="1">
    <location>
        <begin position="296"/>
        <end position="318"/>
    </location>
</feature>
<name>A0A9C7PUW3_9RHOD</name>
<feature type="transmembrane region" description="Helical" evidence="1">
    <location>
        <begin position="224"/>
        <end position="243"/>
    </location>
</feature>
<protein>
    <recommendedName>
        <fullName evidence="4">Steroid 5-alpha reductase C-terminal domain-containing protein</fullName>
    </recommendedName>
</protein>
<organism evidence="2 3">
    <name type="scientific">Galdieria partita</name>
    <dbReference type="NCBI Taxonomy" id="83374"/>
    <lineage>
        <taxon>Eukaryota</taxon>
        <taxon>Rhodophyta</taxon>
        <taxon>Bangiophyceae</taxon>
        <taxon>Galdieriales</taxon>
        <taxon>Galdieriaceae</taxon>
        <taxon>Galdieria</taxon>
    </lineage>
</organism>
<comment type="caution">
    <text evidence="2">The sequence shown here is derived from an EMBL/GenBank/DDBJ whole genome shotgun (WGS) entry which is preliminary data.</text>
</comment>
<dbReference type="Proteomes" id="UP001061958">
    <property type="component" value="Unassembled WGS sequence"/>
</dbReference>
<keyword evidence="1" id="KW-1133">Transmembrane helix</keyword>